<dbReference type="PROSITE" id="PS51257">
    <property type="entry name" value="PROKAR_LIPOPROTEIN"/>
    <property type="match status" value="1"/>
</dbReference>
<dbReference type="RefSeq" id="WP_345257522.1">
    <property type="nucleotide sequence ID" value="NZ_BAABGY010000014.1"/>
</dbReference>
<keyword evidence="6" id="KW-1185">Reference proteome</keyword>
<name>A0ABP8HL29_9BACT</name>
<comment type="caution">
    <text evidence="5">The sequence shown here is derived from an EMBL/GenBank/DDBJ whole genome shotgun (WGS) entry which is preliminary data.</text>
</comment>
<dbReference type="Pfam" id="PF25869">
    <property type="entry name" value="3HB_CusB"/>
    <property type="match status" value="1"/>
</dbReference>
<dbReference type="PANTHER" id="PTHR30097">
    <property type="entry name" value="CATION EFFLUX SYSTEM PROTEIN CUSB"/>
    <property type="match status" value="1"/>
</dbReference>
<dbReference type="PANTHER" id="PTHR30097:SF4">
    <property type="entry name" value="SLR6042 PROTEIN"/>
    <property type="match status" value="1"/>
</dbReference>
<keyword evidence="1" id="KW-0813">Transport</keyword>
<dbReference type="Gene3D" id="2.40.30.170">
    <property type="match status" value="1"/>
</dbReference>
<dbReference type="Pfam" id="PF25919">
    <property type="entry name" value="BSH_CusB"/>
    <property type="match status" value="1"/>
</dbReference>
<dbReference type="InterPro" id="IPR045800">
    <property type="entry name" value="HMBD"/>
</dbReference>
<feature type="domain" description="CusB-like barrel-sandwich hybrid" evidence="4">
    <location>
        <begin position="122"/>
        <end position="219"/>
    </location>
</feature>
<evidence type="ECO:0000259" key="3">
    <source>
        <dbReference type="Pfam" id="PF25869"/>
    </source>
</evidence>
<organism evidence="5 6">
    <name type="scientific">Flaviaesturariibacter amylovorans</name>
    <dbReference type="NCBI Taxonomy" id="1084520"/>
    <lineage>
        <taxon>Bacteria</taxon>
        <taxon>Pseudomonadati</taxon>
        <taxon>Bacteroidota</taxon>
        <taxon>Chitinophagia</taxon>
        <taxon>Chitinophagales</taxon>
        <taxon>Chitinophagaceae</taxon>
        <taxon>Flaviaestuariibacter</taxon>
    </lineage>
</organism>
<reference evidence="6" key="1">
    <citation type="journal article" date="2019" name="Int. J. Syst. Evol. Microbiol.">
        <title>The Global Catalogue of Microorganisms (GCM) 10K type strain sequencing project: providing services to taxonomists for standard genome sequencing and annotation.</title>
        <authorList>
            <consortium name="The Broad Institute Genomics Platform"/>
            <consortium name="The Broad Institute Genome Sequencing Center for Infectious Disease"/>
            <person name="Wu L."/>
            <person name="Ma J."/>
        </authorList>
    </citation>
    <scope>NUCLEOTIDE SEQUENCE [LARGE SCALE GENOMIC DNA]</scope>
    <source>
        <strain evidence="6">JCM 17919</strain>
    </source>
</reference>
<evidence type="ECO:0000313" key="6">
    <source>
        <dbReference type="Proteomes" id="UP001501725"/>
    </source>
</evidence>
<protein>
    <submittedName>
        <fullName evidence="5">Efflux RND transporter periplasmic adaptor subunit</fullName>
    </submittedName>
</protein>
<dbReference type="InterPro" id="IPR058791">
    <property type="entry name" value="3HB_CusB"/>
</dbReference>
<evidence type="ECO:0000256" key="1">
    <source>
        <dbReference type="ARBA" id="ARBA00022448"/>
    </source>
</evidence>
<proteinExistence type="predicted"/>
<evidence type="ECO:0000313" key="5">
    <source>
        <dbReference type="EMBL" id="GAA4340798.1"/>
    </source>
</evidence>
<evidence type="ECO:0000259" key="4">
    <source>
        <dbReference type="Pfam" id="PF25919"/>
    </source>
</evidence>
<sequence>MRNHYIASALVLMLFFLVAGCKDQKKKTGGMASDHKVEYTCPMHPQIIRDQPGKCPICAMDLVEKGMGTSEMEGDTALASLLKPVNEQVVADVATVRPESGTRIFSLPAQGVVTYDTRNKVTISSRVSGRIERLYIRYNFQPVRKGELIMEIYSPDLAAAQRELLFIAESGGDASLLARARQRLSLLGMQEGQIRHVLQSRRILYRVPVFSTVSGYVLEQGSALSAPQASVGTGASAGSADGMGSMGGGAAEPAIAPSGGGVSSGSATSLLLREGQYVGAGQTVFSVYRDQNLVAEFALQPALAASVKRGQKLVFFKSNDPESVYTGSIGLIQPTYRAGSSFTLARVYTADSRLRVGQLVTARIPVLNRGWWLPSSAVVDLGGRQVVFRKDGRVFAPVEVKVSLSAEDLVLIETGVSGWEVARNAAYLVDSESFIRLRNSLSNQQPNN</sequence>
<accession>A0ABP8HL29</accession>
<dbReference type="EMBL" id="BAABGY010000014">
    <property type="protein sequence ID" value="GAA4340798.1"/>
    <property type="molecule type" value="Genomic_DNA"/>
</dbReference>
<dbReference type="Pfam" id="PF19335">
    <property type="entry name" value="HMBD"/>
    <property type="match status" value="1"/>
</dbReference>
<feature type="domain" description="CusB-like three alpha-helical bundle" evidence="3">
    <location>
        <begin position="156"/>
        <end position="203"/>
    </location>
</feature>
<dbReference type="Gene3D" id="6.10.140.730">
    <property type="match status" value="1"/>
</dbReference>
<evidence type="ECO:0000259" key="2">
    <source>
        <dbReference type="Pfam" id="PF19335"/>
    </source>
</evidence>
<gene>
    <name evidence="5" type="ORF">GCM10023184_38720</name>
</gene>
<dbReference type="InterPro" id="IPR058790">
    <property type="entry name" value="BSH_CusB"/>
</dbReference>
<dbReference type="InterPro" id="IPR051909">
    <property type="entry name" value="MFP_Cation_Efflux"/>
</dbReference>
<dbReference type="Proteomes" id="UP001501725">
    <property type="component" value="Unassembled WGS sequence"/>
</dbReference>
<dbReference type="Gene3D" id="2.40.420.20">
    <property type="match status" value="1"/>
</dbReference>
<feature type="domain" description="Heavy metal binding" evidence="2">
    <location>
        <begin position="39"/>
        <end position="65"/>
    </location>
</feature>